<dbReference type="Proteomes" id="UP000284842">
    <property type="component" value="Unassembled WGS sequence"/>
</dbReference>
<evidence type="ECO:0000313" key="3">
    <source>
        <dbReference type="Proteomes" id="UP000284842"/>
    </source>
</evidence>
<reference evidence="2 3" key="1">
    <citation type="journal article" date="2018" name="Evol. Lett.">
        <title>Horizontal gene cluster transfer increased hallucinogenic mushroom diversity.</title>
        <authorList>
            <person name="Reynolds H.T."/>
            <person name="Vijayakumar V."/>
            <person name="Gluck-Thaler E."/>
            <person name="Korotkin H.B."/>
            <person name="Matheny P.B."/>
            <person name="Slot J.C."/>
        </authorList>
    </citation>
    <scope>NUCLEOTIDE SEQUENCE [LARGE SCALE GENOMIC DNA]</scope>
    <source>
        <strain evidence="2 3">2629</strain>
    </source>
</reference>
<proteinExistence type="predicted"/>
<feature type="signal peptide" evidence="1">
    <location>
        <begin position="1"/>
        <end position="21"/>
    </location>
</feature>
<dbReference type="AlphaFoldDB" id="A0A409YFK0"/>
<evidence type="ECO:0000256" key="1">
    <source>
        <dbReference type="SAM" id="SignalP"/>
    </source>
</evidence>
<evidence type="ECO:0008006" key="4">
    <source>
        <dbReference type="Google" id="ProtNLM"/>
    </source>
</evidence>
<gene>
    <name evidence="2" type="ORF">CVT24_001811</name>
</gene>
<sequence length="188" mass="20094">MKLSSILAVAMSFAVPQLTAAVVLPNADTPLFHLVASSSSSTNLLAVRLQSGTGYPGGEATLLGGGQPAKFYFRQGQLVVHYPGIDPRLGPSYLRPYVNSIQDGAGCPNFGSFGFVQSVSSNKCTKYSTFQILSNDENSQLGSELVFNYKGGFYSCSGGQQIYYKDTPSRPPNNCERVRLWTVAASSA</sequence>
<protein>
    <recommendedName>
        <fullName evidence="4">Ubiquitin 3 binding protein But2 C-terminal domain-containing protein</fullName>
    </recommendedName>
</protein>
<name>A0A409YFK0_9AGAR</name>
<dbReference type="OrthoDB" id="2818001at2759"/>
<comment type="caution">
    <text evidence="2">The sequence shown here is derived from an EMBL/GenBank/DDBJ whole genome shotgun (WGS) entry which is preliminary data.</text>
</comment>
<accession>A0A409YFK0</accession>
<dbReference type="EMBL" id="NHTK01001218">
    <property type="protein sequence ID" value="PPR01771.1"/>
    <property type="molecule type" value="Genomic_DNA"/>
</dbReference>
<feature type="chain" id="PRO_5019093222" description="Ubiquitin 3 binding protein But2 C-terminal domain-containing protein" evidence="1">
    <location>
        <begin position="22"/>
        <end position="188"/>
    </location>
</feature>
<keyword evidence="1" id="KW-0732">Signal</keyword>
<keyword evidence="3" id="KW-1185">Reference proteome</keyword>
<organism evidence="2 3">
    <name type="scientific">Panaeolus cyanescens</name>
    <dbReference type="NCBI Taxonomy" id="181874"/>
    <lineage>
        <taxon>Eukaryota</taxon>
        <taxon>Fungi</taxon>
        <taxon>Dikarya</taxon>
        <taxon>Basidiomycota</taxon>
        <taxon>Agaricomycotina</taxon>
        <taxon>Agaricomycetes</taxon>
        <taxon>Agaricomycetidae</taxon>
        <taxon>Agaricales</taxon>
        <taxon>Agaricineae</taxon>
        <taxon>Galeropsidaceae</taxon>
        <taxon>Panaeolus</taxon>
    </lineage>
</organism>
<evidence type="ECO:0000313" key="2">
    <source>
        <dbReference type="EMBL" id="PPR01771.1"/>
    </source>
</evidence>
<dbReference type="InParanoid" id="A0A409YFK0"/>